<dbReference type="PANTHER" id="PTHR36503:SF2">
    <property type="entry name" value="BLR2408 PROTEIN"/>
    <property type="match status" value="1"/>
</dbReference>
<sequence length="137" mass="15439">MIKKVWLNLPVKNIEASKKFFLEIGFSFNEQHDTAHSTCLLVGDANFAVMLFEETQFASCIQNKITDTQSSSEVLISIDAESREEVNEFAKKVEAAGGTVFAKPAENQGWMYGCGFADLDGHRWNMLYMDFSKVPKQ</sequence>
<dbReference type="EMBL" id="FRCL01000001">
    <property type="protein sequence ID" value="SHL85087.1"/>
    <property type="molecule type" value="Genomic_DNA"/>
</dbReference>
<evidence type="ECO:0000259" key="1">
    <source>
        <dbReference type="Pfam" id="PF22677"/>
    </source>
</evidence>
<dbReference type="Pfam" id="PF22677">
    <property type="entry name" value="Ble-like_N"/>
    <property type="match status" value="1"/>
</dbReference>
<dbReference type="SUPFAM" id="SSF54593">
    <property type="entry name" value="Glyoxalase/Bleomycin resistance protein/Dihydroxybiphenyl dioxygenase"/>
    <property type="match status" value="1"/>
</dbReference>
<accession>A0A1M7E050</accession>
<dbReference type="OrthoDB" id="9798430at2"/>
<dbReference type="AlphaFoldDB" id="A0A1M7E050"/>
<dbReference type="InterPro" id="IPR053863">
    <property type="entry name" value="Glyoxy/Ble-like_N"/>
</dbReference>
<organism evidence="2 3">
    <name type="scientific">Flavobacterium xinjiangense</name>
    <dbReference type="NCBI Taxonomy" id="178356"/>
    <lineage>
        <taxon>Bacteria</taxon>
        <taxon>Pseudomonadati</taxon>
        <taxon>Bacteroidota</taxon>
        <taxon>Flavobacteriia</taxon>
        <taxon>Flavobacteriales</taxon>
        <taxon>Flavobacteriaceae</taxon>
        <taxon>Flavobacterium</taxon>
    </lineage>
</organism>
<gene>
    <name evidence="2" type="ORF">SAMN05216269_101294</name>
</gene>
<keyword evidence="3" id="KW-1185">Reference proteome</keyword>
<proteinExistence type="predicted"/>
<dbReference type="PANTHER" id="PTHR36503">
    <property type="entry name" value="BLR2520 PROTEIN"/>
    <property type="match status" value="1"/>
</dbReference>
<dbReference type="STRING" id="178356.SAMN05216269_101294"/>
<name>A0A1M7E050_9FLAO</name>
<dbReference type="Gene3D" id="3.10.180.10">
    <property type="entry name" value="2,3-Dihydroxybiphenyl 1,2-Dioxygenase, domain 1"/>
    <property type="match status" value="1"/>
</dbReference>
<evidence type="ECO:0000313" key="2">
    <source>
        <dbReference type="EMBL" id="SHL85087.1"/>
    </source>
</evidence>
<dbReference type="InterPro" id="IPR029068">
    <property type="entry name" value="Glyas_Bleomycin-R_OHBP_Dase"/>
</dbReference>
<protein>
    <recommendedName>
        <fullName evidence="1">Glyoxalase/Bleomycin resistance-like N-terminal domain-containing protein</fullName>
    </recommendedName>
</protein>
<dbReference type="Proteomes" id="UP000184092">
    <property type="component" value="Unassembled WGS sequence"/>
</dbReference>
<evidence type="ECO:0000313" key="3">
    <source>
        <dbReference type="Proteomes" id="UP000184092"/>
    </source>
</evidence>
<feature type="domain" description="Glyoxalase/Bleomycin resistance-like N-terminal" evidence="1">
    <location>
        <begin position="5"/>
        <end position="33"/>
    </location>
</feature>
<dbReference type="RefSeq" id="WP_073204796.1">
    <property type="nucleotide sequence ID" value="NZ_FRCL01000001.1"/>
</dbReference>
<reference evidence="3" key="1">
    <citation type="submission" date="2016-11" db="EMBL/GenBank/DDBJ databases">
        <authorList>
            <person name="Varghese N."/>
            <person name="Submissions S."/>
        </authorList>
    </citation>
    <scope>NUCLEOTIDE SEQUENCE [LARGE SCALE GENOMIC DNA]</scope>
    <source>
        <strain evidence="3">CGMCC 1.2749</strain>
    </source>
</reference>